<feature type="compositionally biased region" description="Low complexity" evidence="1">
    <location>
        <begin position="1"/>
        <end position="11"/>
    </location>
</feature>
<feature type="compositionally biased region" description="Pro residues" evidence="1">
    <location>
        <begin position="12"/>
        <end position="24"/>
    </location>
</feature>
<protein>
    <submittedName>
        <fullName evidence="2">Uncharacterized protein</fullName>
    </submittedName>
</protein>
<sequence length="24" mass="2469">MTGPDATSSPTTVPPTTWPCPPAR</sequence>
<reference evidence="2" key="1">
    <citation type="submission" date="2014-09" db="EMBL/GenBank/DDBJ databases">
        <authorList>
            <person name="Magalhaes I.L.F."/>
            <person name="Oliveira U."/>
            <person name="Santos F.R."/>
            <person name="Vidigal T.H.D.A."/>
            <person name="Brescovit A.D."/>
            <person name="Santos A.J."/>
        </authorList>
    </citation>
    <scope>NUCLEOTIDE SEQUENCE</scope>
    <source>
        <tissue evidence="2">Shoot tissue taken approximately 20 cm above the soil surface</tissue>
    </source>
</reference>
<accession>A0A0A9AC29</accession>
<evidence type="ECO:0000313" key="2">
    <source>
        <dbReference type="EMBL" id="JAD47498.1"/>
    </source>
</evidence>
<name>A0A0A9AC29_ARUDO</name>
<evidence type="ECO:0000256" key="1">
    <source>
        <dbReference type="SAM" id="MobiDB-lite"/>
    </source>
</evidence>
<proteinExistence type="predicted"/>
<feature type="region of interest" description="Disordered" evidence="1">
    <location>
        <begin position="1"/>
        <end position="24"/>
    </location>
</feature>
<reference evidence="2" key="2">
    <citation type="journal article" date="2015" name="Data Brief">
        <title>Shoot transcriptome of the giant reed, Arundo donax.</title>
        <authorList>
            <person name="Barrero R.A."/>
            <person name="Guerrero F.D."/>
            <person name="Moolhuijzen P."/>
            <person name="Goolsby J.A."/>
            <person name="Tidwell J."/>
            <person name="Bellgard S.E."/>
            <person name="Bellgard M.I."/>
        </authorList>
    </citation>
    <scope>NUCLEOTIDE SEQUENCE</scope>
    <source>
        <tissue evidence="2">Shoot tissue taken approximately 20 cm above the soil surface</tissue>
    </source>
</reference>
<organism evidence="2">
    <name type="scientific">Arundo donax</name>
    <name type="common">Giant reed</name>
    <name type="synonym">Donax arundinaceus</name>
    <dbReference type="NCBI Taxonomy" id="35708"/>
    <lineage>
        <taxon>Eukaryota</taxon>
        <taxon>Viridiplantae</taxon>
        <taxon>Streptophyta</taxon>
        <taxon>Embryophyta</taxon>
        <taxon>Tracheophyta</taxon>
        <taxon>Spermatophyta</taxon>
        <taxon>Magnoliopsida</taxon>
        <taxon>Liliopsida</taxon>
        <taxon>Poales</taxon>
        <taxon>Poaceae</taxon>
        <taxon>PACMAD clade</taxon>
        <taxon>Arundinoideae</taxon>
        <taxon>Arundineae</taxon>
        <taxon>Arundo</taxon>
    </lineage>
</organism>
<dbReference type="AlphaFoldDB" id="A0A0A9AC29"/>
<dbReference type="EMBL" id="GBRH01250397">
    <property type="protein sequence ID" value="JAD47498.1"/>
    <property type="molecule type" value="Transcribed_RNA"/>
</dbReference>